<keyword evidence="2" id="KW-0472">Membrane</keyword>
<protein>
    <submittedName>
        <fullName evidence="4">RabGAP/TBC</fullName>
    </submittedName>
</protein>
<dbReference type="Gene3D" id="1.10.472.80">
    <property type="entry name" value="Ypt/Rab-GAP domain of gyp1p, domain 3"/>
    <property type="match status" value="1"/>
</dbReference>
<dbReference type="Gene3D" id="1.10.8.1310">
    <property type="match status" value="1"/>
</dbReference>
<dbReference type="STRING" id="61395.A0A1Y1W7N6"/>
<evidence type="ECO:0000313" key="4">
    <source>
        <dbReference type="EMBL" id="ORX69543.1"/>
    </source>
</evidence>
<sequence length="375" mass="42693">MAISSLDLATLKDLARTGNGLQTLRLRRRAWPLLLNFRSLTDTGDKQNAHPDEGQVDLDLRRTSLPESSELRRDPKTTKRRQHQLGTVVRNVLRSYPWLSYYQGYHELALTYLLVFGSEQAAAEAAKMTALFFVRDAMGSNLDHVLQQLQLLYVLLQQTCPKVHRVLTELDVPPFFAISWVLTWFAHDVASFDDICRIFDFLIVSPTMQVVYMAAAVIACRQDDILACERDFAILHTMLTKLPAEVTKWDDVIADSYNLELNYPPLKLQHLGNCHLPKLSDVNTYEATWKRLDPVRPVMFTSLVPATNAHPLAPKVKAEGKENRMAQVIELTNTAHKARELAMQHKWPLLVATVASTTLLMYMWVMMQHLNIGST</sequence>
<keyword evidence="5" id="KW-1185">Reference proteome</keyword>
<gene>
    <name evidence="4" type="ORF">DL89DRAFT_267736</name>
</gene>
<organism evidence="4 5">
    <name type="scientific">Linderina pennispora</name>
    <dbReference type="NCBI Taxonomy" id="61395"/>
    <lineage>
        <taxon>Eukaryota</taxon>
        <taxon>Fungi</taxon>
        <taxon>Fungi incertae sedis</taxon>
        <taxon>Zoopagomycota</taxon>
        <taxon>Kickxellomycotina</taxon>
        <taxon>Kickxellomycetes</taxon>
        <taxon>Kickxellales</taxon>
        <taxon>Kickxellaceae</taxon>
        <taxon>Linderina</taxon>
    </lineage>
</organism>
<dbReference type="OrthoDB" id="206700at2759"/>
<evidence type="ECO:0000256" key="1">
    <source>
        <dbReference type="ARBA" id="ARBA00022468"/>
    </source>
</evidence>
<dbReference type="Pfam" id="PF00566">
    <property type="entry name" value="RabGAP-TBC"/>
    <property type="match status" value="1"/>
</dbReference>
<keyword evidence="1" id="KW-0343">GTPase activation</keyword>
<proteinExistence type="predicted"/>
<dbReference type="PANTHER" id="PTHR20913">
    <property type="entry name" value="TBC1 DOMAIN FAMILY MEMBER 20/GTPASE"/>
    <property type="match status" value="1"/>
</dbReference>
<dbReference type="GeneID" id="63804292"/>
<keyword evidence="2" id="KW-1133">Transmembrane helix</keyword>
<evidence type="ECO:0000313" key="5">
    <source>
        <dbReference type="Proteomes" id="UP000193922"/>
    </source>
</evidence>
<dbReference type="GO" id="GO:0006888">
    <property type="term" value="P:endoplasmic reticulum to Golgi vesicle-mediated transport"/>
    <property type="evidence" value="ECO:0007669"/>
    <property type="project" value="TreeGrafter"/>
</dbReference>
<dbReference type="SMART" id="SM00164">
    <property type="entry name" value="TBC"/>
    <property type="match status" value="1"/>
</dbReference>
<dbReference type="GO" id="GO:0005096">
    <property type="term" value="F:GTPase activator activity"/>
    <property type="evidence" value="ECO:0007669"/>
    <property type="project" value="UniProtKB-KW"/>
</dbReference>
<dbReference type="SUPFAM" id="SSF47923">
    <property type="entry name" value="Ypt/Rab-GAP domain of gyp1p"/>
    <property type="match status" value="2"/>
</dbReference>
<evidence type="ECO:0000256" key="2">
    <source>
        <dbReference type="SAM" id="Phobius"/>
    </source>
</evidence>
<dbReference type="PROSITE" id="PS50086">
    <property type="entry name" value="TBC_RABGAP"/>
    <property type="match status" value="1"/>
</dbReference>
<dbReference type="InterPro" id="IPR035969">
    <property type="entry name" value="Rab-GAP_TBC_sf"/>
</dbReference>
<dbReference type="RefSeq" id="XP_040743231.1">
    <property type="nucleotide sequence ID" value="XM_040887644.1"/>
</dbReference>
<comment type="caution">
    <text evidence="4">The sequence shown here is derived from an EMBL/GenBank/DDBJ whole genome shotgun (WGS) entry which is preliminary data.</text>
</comment>
<dbReference type="PANTHER" id="PTHR20913:SF7">
    <property type="entry name" value="RE60063P"/>
    <property type="match status" value="1"/>
</dbReference>
<name>A0A1Y1W7N6_9FUNG</name>
<dbReference type="GO" id="GO:0005789">
    <property type="term" value="C:endoplasmic reticulum membrane"/>
    <property type="evidence" value="ECO:0007669"/>
    <property type="project" value="TreeGrafter"/>
</dbReference>
<dbReference type="AlphaFoldDB" id="A0A1Y1W7N6"/>
<accession>A0A1Y1W7N6</accession>
<reference evidence="4 5" key="1">
    <citation type="submission" date="2016-07" db="EMBL/GenBank/DDBJ databases">
        <title>Pervasive Adenine N6-methylation of Active Genes in Fungi.</title>
        <authorList>
            <consortium name="DOE Joint Genome Institute"/>
            <person name="Mondo S.J."/>
            <person name="Dannebaum R.O."/>
            <person name="Kuo R.C."/>
            <person name="Labutti K."/>
            <person name="Haridas S."/>
            <person name="Kuo A."/>
            <person name="Salamov A."/>
            <person name="Ahrendt S.R."/>
            <person name="Lipzen A."/>
            <person name="Sullivan W."/>
            <person name="Andreopoulos W.B."/>
            <person name="Clum A."/>
            <person name="Lindquist E."/>
            <person name="Daum C."/>
            <person name="Ramamoorthy G.K."/>
            <person name="Gryganskyi A."/>
            <person name="Culley D."/>
            <person name="Magnuson J.K."/>
            <person name="James T.Y."/>
            <person name="O'Malley M.A."/>
            <person name="Stajich J.E."/>
            <person name="Spatafora J.W."/>
            <person name="Visel A."/>
            <person name="Grigoriev I.V."/>
        </authorList>
    </citation>
    <scope>NUCLEOTIDE SEQUENCE [LARGE SCALE GENOMIC DNA]</scope>
    <source>
        <strain evidence="4 5">ATCC 12442</strain>
    </source>
</reference>
<dbReference type="Proteomes" id="UP000193922">
    <property type="component" value="Unassembled WGS sequence"/>
</dbReference>
<feature type="transmembrane region" description="Helical" evidence="2">
    <location>
        <begin position="347"/>
        <end position="365"/>
    </location>
</feature>
<dbReference type="InterPro" id="IPR000195">
    <property type="entry name" value="Rab-GAP-TBC_dom"/>
</dbReference>
<dbReference type="InterPro" id="IPR045913">
    <property type="entry name" value="TBC20/Gyp8-like"/>
</dbReference>
<keyword evidence="2" id="KW-0812">Transmembrane</keyword>
<evidence type="ECO:0000259" key="3">
    <source>
        <dbReference type="PROSITE" id="PS50086"/>
    </source>
</evidence>
<dbReference type="EMBL" id="MCFD01000007">
    <property type="protein sequence ID" value="ORX69543.1"/>
    <property type="molecule type" value="Genomic_DNA"/>
</dbReference>
<feature type="domain" description="Rab-GAP TBC" evidence="3">
    <location>
        <begin position="21"/>
        <end position="206"/>
    </location>
</feature>